<dbReference type="InterPro" id="IPR015138">
    <property type="entry name" value="SipA_N"/>
</dbReference>
<dbReference type="Gene3D" id="1.10.4110.10">
    <property type="entry name" value="Salmonella invasion protein A, C-terminal actin-binding domain"/>
    <property type="match status" value="1"/>
</dbReference>
<evidence type="ECO:0000256" key="3">
    <source>
        <dbReference type="ARBA" id="ARBA00022525"/>
    </source>
</evidence>
<feature type="region of interest" description="Disordered" evidence="6">
    <location>
        <begin position="263"/>
        <end position="383"/>
    </location>
</feature>
<evidence type="ECO:0000256" key="4">
    <source>
        <dbReference type="ARBA" id="ARBA00023026"/>
    </source>
</evidence>
<dbReference type="InterPro" id="IPR023225">
    <property type="entry name" value="SipA_chaperone-bd"/>
</dbReference>
<comment type="similarity">
    <text evidence="2">Belongs to the SipA/IpaA family.</text>
</comment>
<evidence type="ECO:0000259" key="8">
    <source>
        <dbReference type="Pfam" id="PF22163"/>
    </source>
</evidence>
<evidence type="ECO:0000256" key="6">
    <source>
        <dbReference type="SAM" id="MobiDB-lite"/>
    </source>
</evidence>
<feature type="compositionally biased region" description="Low complexity" evidence="6">
    <location>
        <begin position="291"/>
        <end position="304"/>
    </location>
</feature>
<dbReference type="InterPro" id="IPR023224">
    <property type="entry name" value="SipA_actin-bd_C_sf"/>
</dbReference>
<keyword evidence="5" id="KW-0009">Actin-binding</keyword>
<sequence>MVAGVSNQSPVMMPGVQNESKTQATNLAANISAVSGNTATTLSGEIKGPQLEEFPALVKNASLETLFKCGKDSDTLKAIFTESGNVAAKKAVTEFAGLFLSALKVTSNSPEATALLMKVGEEYTEQIIKDGLKEKSAFGPWTPETKKAEAKLEALNNKLLDIIKNNTDGDLGKLSANFVMREVMPYIADCIEHNFGCTLDPQTRSNITQLVDKAAAKAVEALDMCHQKLTQEQGTSVGQEARHLEMKTLIPLLLRNVFAHIPPEKLPEPRIPEPAAGPVPDGGRKTEPAGINININIDSSNHNVDNSKHINNSRSHVDNSQRHIDNSNHDNSRKTIDNSRTLIDNSQRHHESHHSANTSNVRHSHSHVDSTTHQTETARGASTGILDQGITGKIDVTAHATAEATTNASSDNSGGKVVTLEKGTTSETGSFDEVDGVTHKVIIAKPAQTTVHSVDVNKEQSQIAADIVNVKPLASQLADVENVKIDTLQSEATVITGNKAGTTGNDNSQTDKTGPFSDLKFKQNGFLSTIPSVTHMHSMHFNAREAFLGVVRKALEPDASTPFIVRRAFDGLRAEILPNDEIKSEALKAQCSEINNNPELKGKIDTLKEVITHHPQKEKLAEVALQFAREAGLTKLKAETDYVLSSMLDGLIEDGSWRNGPPFESYLNKPGVGQVITTVDGLHMQR</sequence>
<comment type="subcellular location">
    <subcellularLocation>
        <location evidence="1">Secreted</location>
    </subcellularLocation>
</comment>
<feature type="domain" description="Cell invasion protein SipA C-terminal actin binding" evidence="8">
    <location>
        <begin position="521"/>
        <end position="656"/>
    </location>
</feature>
<protein>
    <submittedName>
        <fullName evidence="9">Type III secretion system effector SipA</fullName>
    </submittedName>
</protein>
<reference evidence="9" key="1">
    <citation type="submission" date="2018-10" db="EMBL/GenBank/DDBJ databases">
        <authorList>
            <consortium name="PulseNet: The National Subtyping Network for Foodborne Disease Surveillance"/>
            <person name="Tarr C.L."/>
            <person name="Trees E."/>
            <person name="Katz L.S."/>
            <person name="Carleton-Romer H.A."/>
            <person name="Stroika S."/>
            <person name="Kucerova Z."/>
            <person name="Roache K.F."/>
            <person name="Sabol A.L."/>
            <person name="Besser J."/>
            <person name="Gerner-Smidt P."/>
        </authorList>
    </citation>
    <scope>NUCLEOTIDE SEQUENCE [LARGE SCALE GENOMIC DNA]</scope>
    <source>
        <strain evidence="9">PNUSAS057480</strain>
    </source>
</reference>
<dbReference type="SUPFAM" id="SSF101312">
    <property type="entry name" value="Invasion protein A (SipA) , C-terminal actin binding domain"/>
    <property type="match status" value="1"/>
</dbReference>
<dbReference type="Gene3D" id="1.10.4150.10">
    <property type="entry name" value="SipA N-terminal domain-like"/>
    <property type="match status" value="1"/>
</dbReference>
<organism evidence="9">
    <name type="scientific">Salmonella enterica</name>
    <name type="common">Salmonella choleraesuis</name>
    <dbReference type="NCBI Taxonomy" id="28901"/>
    <lineage>
        <taxon>Bacteria</taxon>
        <taxon>Pseudomonadati</taxon>
        <taxon>Pseudomonadota</taxon>
        <taxon>Gammaproteobacteria</taxon>
        <taxon>Enterobacterales</taxon>
        <taxon>Enterobacteriaceae</taxon>
        <taxon>Salmonella</taxon>
    </lineage>
</organism>
<evidence type="ECO:0000256" key="2">
    <source>
        <dbReference type="ARBA" id="ARBA00010123"/>
    </source>
</evidence>
<dbReference type="GO" id="GO:0005576">
    <property type="term" value="C:extracellular region"/>
    <property type="evidence" value="ECO:0007669"/>
    <property type="project" value="UniProtKB-SubCell"/>
</dbReference>
<dbReference type="Pfam" id="PF09052">
    <property type="entry name" value="SipA"/>
    <property type="match status" value="1"/>
</dbReference>
<evidence type="ECO:0000313" key="9">
    <source>
        <dbReference type="EMBL" id="MER40865.1"/>
    </source>
</evidence>
<feature type="compositionally biased region" description="Basic and acidic residues" evidence="6">
    <location>
        <begin position="315"/>
        <end position="337"/>
    </location>
</feature>
<evidence type="ECO:0000256" key="5">
    <source>
        <dbReference type="ARBA" id="ARBA00023203"/>
    </source>
</evidence>
<dbReference type="NCBIfam" id="NF011903">
    <property type="entry name" value="PRK15376.1"/>
    <property type="match status" value="1"/>
</dbReference>
<feature type="domain" description="Salmonella invasion protein A N-terminal" evidence="7">
    <location>
        <begin position="50"/>
        <end position="263"/>
    </location>
</feature>
<dbReference type="EMBL" id="RMEA01000001">
    <property type="protein sequence ID" value="MER40865.1"/>
    <property type="molecule type" value="Genomic_DNA"/>
</dbReference>
<accession>A0A3I8FI29</accession>
<dbReference type="GO" id="GO:0003779">
    <property type="term" value="F:actin binding"/>
    <property type="evidence" value="ECO:0007669"/>
    <property type="project" value="UniProtKB-KW"/>
</dbReference>
<evidence type="ECO:0000259" key="7">
    <source>
        <dbReference type="Pfam" id="PF09052"/>
    </source>
</evidence>
<proteinExistence type="inferred from homology"/>
<dbReference type="Pfam" id="PF22163">
    <property type="entry name" value="SipA_2nd"/>
    <property type="match status" value="1"/>
</dbReference>
<comment type="caution">
    <text evidence="9">The sequence shown here is derived from an EMBL/GenBank/DDBJ whole genome shotgun (WGS) entry which is preliminary data.</text>
</comment>
<dbReference type="AlphaFoldDB" id="A0A3I8FI29"/>
<keyword evidence="3" id="KW-0964">Secreted</keyword>
<dbReference type="SUPFAM" id="SSF140746">
    <property type="entry name" value="SipA N-terminal domain-like"/>
    <property type="match status" value="1"/>
</dbReference>
<name>A0A3I8FI29_SALER</name>
<keyword evidence="4" id="KW-0843">Virulence</keyword>
<dbReference type="InterPro" id="IPR054043">
    <property type="entry name" value="SipA_C"/>
</dbReference>
<evidence type="ECO:0000256" key="1">
    <source>
        <dbReference type="ARBA" id="ARBA00004613"/>
    </source>
</evidence>
<gene>
    <name evidence="9" type="primary">sipA</name>
    <name evidence="9" type="ORF">ED033_00545</name>
</gene>
<dbReference type="Proteomes" id="UP000885379">
    <property type="component" value="Unassembled WGS sequence"/>
</dbReference>